<dbReference type="Proteomes" id="UP000266861">
    <property type="component" value="Unassembled WGS sequence"/>
</dbReference>
<comment type="caution">
    <text evidence="1">The sequence shown here is derived from an EMBL/GenBank/DDBJ whole genome shotgun (WGS) entry which is preliminary data.</text>
</comment>
<gene>
    <name evidence="1" type="ORF">Glove_18g37</name>
</gene>
<name>A0A397JNI7_9GLOM</name>
<keyword evidence="2" id="KW-1185">Reference proteome</keyword>
<proteinExistence type="predicted"/>
<evidence type="ECO:0000313" key="1">
    <source>
        <dbReference type="EMBL" id="RHZ89217.1"/>
    </source>
</evidence>
<evidence type="ECO:0000313" key="2">
    <source>
        <dbReference type="Proteomes" id="UP000266861"/>
    </source>
</evidence>
<reference evidence="1 2" key="1">
    <citation type="submission" date="2018-08" db="EMBL/GenBank/DDBJ databases">
        <title>Genome and evolution of the arbuscular mycorrhizal fungus Diversispora epigaea (formerly Glomus versiforme) and its bacterial endosymbionts.</title>
        <authorList>
            <person name="Sun X."/>
            <person name="Fei Z."/>
            <person name="Harrison M."/>
        </authorList>
    </citation>
    <scope>NUCLEOTIDE SEQUENCE [LARGE SCALE GENOMIC DNA]</scope>
    <source>
        <strain evidence="1 2">IT104</strain>
    </source>
</reference>
<dbReference type="EMBL" id="PQFF01000016">
    <property type="protein sequence ID" value="RHZ89217.1"/>
    <property type="molecule type" value="Genomic_DNA"/>
</dbReference>
<protein>
    <recommendedName>
        <fullName evidence="3">BTB domain-containing protein</fullName>
    </recommendedName>
</protein>
<organism evidence="1 2">
    <name type="scientific">Diversispora epigaea</name>
    <dbReference type="NCBI Taxonomy" id="1348612"/>
    <lineage>
        <taxon>Eukaryota</taxon>
        <taxon>Fungi</taxon>
        <taxon>Fungi incertae sedis</taxon>
        <taxon>Mucoromycota</taxon>
        <taxon>Glomeromycotina</taxon>
        <taxon>Glomeromycetes</taxon>
        <taxon>Diversisporales</taxon>
        <taxon>Diversisporaceae</taxon>
        <taxon>Diversispora</taxon>
    </lineage>
</organism>
<accession>A0A397JNI7</accession>
<sequence length="153" mass="17972">MSKSNISVKLFEIILKYIYGEVVNIENINSNEFVNIENIDKWSKENFKTLKITLQQCLSLIRYFHIIEKDIWEKLKPYLNPSFYPARIISTSELPPRMVFIPKHFEIFAMVMHAGTKVIAKVAGTDELLGGYNPLAWDNLKTKFTYMETIYFH</sequence>
<dbReference type="AlphaFoldDB" id="A0A397JNI7"/>
<evidence type="ECO:0008006" key="3">
    <source>
        <dbReference type="Google" id="ProtNLM"/>
    </source>
</evidence>